<evidence type="ECO:0000256" key="1">
    <source>
        <dbReference type="SAM" id="MobiDB-lite"/>
    </source>
</evidence>
<feature type="domain" description="DUF7770" evidence="2">
    <location>
        <begin position="21"/>
        <end position="124"/>
    </location>
</feature>
<dbReference type="Proteomes" id="UP000191691">
    <property type="component" value="Unassembled WGS sequence"/>
</dbReference>
<reference evidence="4" key="1">
    <citation type="journal article" date="2017" name="Nat. Microbiol.">
        <title>Global analysis of biosynthetic gene clusters reveals vast potential of secondary metabolite production in Penicillium species.</title>
        <authorList>
            <person name="Nielsen J.C."/>
            <person name="Grijseels S."/>
            <person name="Prigent S."/>
            <person name="Ji B."/>
            <person name="Dainat J."/>
            <person name="Nielsen K.F."/>
            <person name="Frisvad J.C."/>
            <person name="Workman M."/>
            <person name="Nielsen J."/>
        </authorList>
    </citation>
    <scope>NUCLEOTIDE SEQUENCE [LARGE SCALE GENOMIC DNA]</scope>
    <source>
        <strain evidence="4">IBT 13039</strain>
    </source>
</reference>
<evidence type="ECO:0000313" key="4">
    <source>
        <dbReference type="Proteomes" id="UP000191691"/>
    </source>
</evidence>
<feature type="region of interest" description="Disordered" evidence="1">
    <location>
        <begin position="237"/>
        <end position="336"/>
    </location>
</feature>
<evidence type="ECO:0000313" key="3">
    <source>
        <dbReference type="EMBL" id="OQE65696.1"/>
    </source>
</evidence>
<proteinExistence type="predicted"/>
<comment type="caution">
    <text evidence="3">The sequence shown here is derived from an EMBL/GenBank/DDBJ whole genome shotgun (WGS) entry which is preliminary data.</text>
</comment>
<dbReference type="Pfam" id="PF24968">
    <property type="entry name" value="DUF7770"/>
    <property type="match status" value="1"/>
</dbReference>
<organism evidence="3 4">
    <name type="scientific">Penicillium nalgiovense</name>
    <dbReference type="NCBI Taxonomy" id="60175"/>
    <lineage>
        <taxon>Eukaryota</taxon>
        <taxon>Fungi</taxon>
        <taxon>Dikarya</taxon>
        <taxon>Ascomycota</taxon>
        <taxon>Pezizomycotina</taxon>
        <taxon>Eurotiomycetes</taxon>
        <taxon>Eurotiomycetidae</taxon>
        <taxon>Eurotiales</taxon>
        <taxon>Aspergillaceae</taxon>
        <taxon>Penicillium</taxon>
    </lineage>
</organism>
<dbReference type="AlphaFoldDB" id="A0A1V6WS38"/>
<evidence type="ECO:0000259" key="2">
    <source>
        <dbReference type="Pfam" id="PF24968"/>
    </source>
</evidence>
<protein>
    <recommendedName>
        <fullName evidence="2">DUF7770 domain-containing protein</fullName>
    </recommendedName>
</protein>
<name>A0A1V6WS38_PENNA</name>
<sequence length="336" mass="37515">MPSLSLSSQVVQADTTPVTHVRVVVHTLGAAGPNTSDNHWSIYLLHPDGRSSTRINMRAEFDDPTGILDWTKHGYVQTTSAIRYWDFPVAAGVTVLFFARVIYQLRRDKYEMSGGGSGCRWWVHPGNQEDTASYFMHCPGAAQPIVTFLGVVLERGGQLNDGPTLLHYRLQTTVYNTSTRIHHTFPITAYFKNGQRWANFPPLNVNSHVFLTGRIFGLTKESRQLAIVTDDIHFLPAANHHLPPTPSSTTGKRKRVDRWSQRAGPTTPSKSNTNPQNEPSLSDLQYPEPTGTNAPDDEDDESTQITWSDTADEVKALPRASTPTPERRSQRPRKTS</sequence>
<gene>
    <name evidence="3" type="ORF">PENNAL_c0202G05126</name>
</gene>
<accession>A0A1V6WS38</accession>
<dbReference type="EMBL" id="MOOB01000202">
    <property type="protein sequence ID" value="OQE65696.1"/>
    <property type="molecule type" value="Genomic_DNA"/>
</dbReference>
<keyword evidence="4" id="KW-1185">Reference proteome</keyword>
<feature type="compositionally biased region" description="Polar residues" evidence="1">
    <location>
        <begin position="263"/>
        <end position="283"/>
    </location>
</feature>
<dbReference type="OMA" id="TSAIRYW"/>
<dbReference type="STRING" id="60175.A0A1V6WS38"/>
<dbReference type="InterPro" id="IPR056672">
    <property type="entry name" value="DUF7770"/>
</dbReference>